<dbReference type="EMBL" id="CP158375">
    <property type="protein sequence ID" value="XDO96383.1"/>
    <property type="molecule type" value="Genomic_DNA"/>
</dbReference>
<gene>
    <name evidence="2" type="ORF">ABOZ73_16645</name>
</gene>
<keyword evidence="1" id="KW-0812">Transmembrane</keyword>
<evidence type="ECO:0008006" key="3">
    <source>
        <dbReference type="Google" id="ProtNLM"/>
    </source>
</evidence>
<name>A0AB39KSJ0_9CAUL</name>
<dbReference type="AlphaFoldDB" id="A0AB39KSJ0"/>
<reference evidence="2" key="1">
    <citation type="submission" date="2024-06" db="EMBL/GenBank/DDBJ databases">
        <title>Caulobacter inopinatus, sp. nov.</title>
        <authorList>
            <person name="Donachie S.P."/>
        </authorList>
    </citation>
    <scope>NUCLEOTIDE SEQUENCE</scope>
    <source>
        <strain evidence="2">73W</strain>
    </source>
</reference>
<keyword evidence="1" id="KW-0472">Membrane</keyword>
<keyword evidence="1" id="KW-1133">Transmembrane helix</keyword>
<dbReference type="RefSeq" id="WP_369059235.1">
    <property type="nucleotide sequence ID" value="NZ_CP158375.1"/>
</dbReference>
<evidence type="ECO:0000256" key="1">
    <source>
        <dbReference type="SAM" id="Phobius"/>
    </source>
</evidence>
<protein>
    <recommendedName>
        <fullName evidence="3">DUF4760 domain-containing protein</fullName>
    </recommendedName>
</protein>
<feature type="transmembrane region" description="Helical" evidence="1">
    <location>
        <begin position="7"/>
        <end position="27"/>
    </location>
</feature>
<accession>A0AB39KSJ0</accession>
<proteinExistence type="predicted"/>
<evidence type="ECO:0000313" key="2">
    <source>
        <dbReference type="EMBL" id="XDO96383.1"/>
    </source>
</evidence>
<feature type="transmembrane region" description="Helical" evidence="1">
    <location>
        <begin position="39"/>
        <end position="58"/>
    </location>
</feature>
<sequence length="193" mass="21725">MKFDRPVYWLYAGVIALFVVMTALRLLGGAESWGSAADWAAAGASVLVVFVTLELATAERRTIETRRKAERLSMLDAVEDVVQAVMRHTAVIRNAAKSRDHRHIQQITTSEFRHNDEALTGLFSMPPTQWPTVELYRRAFQVSLHRAHLIRSMGELSILERVADADWDDFQQALKRSADAEQKFTDALASARA</sequence>
<organism evidence="2">
    <name type="scientific">Caulobacter sp. 73W</name>
    <dbReference type="NCBI Taxonomy" id="3161137"/>
    <lineage>
        <taxon>Bacteria</taxon>
        <taxon>Pseudomonadati</taxon>
        <taxon>Pseudomonadota</taxon>
        <taxon>Alphaproteobacteria</taxon>
        <taxon>Caulobacterales</taxon>
        <taxon>Caulobacteraceae</taxon>
        <taxon>Caulobacter</taxon>
    </lineage>
</organism>